<dbReference type="SUPFAM" id="SSF52047">
    <property type="entry name" value="RNI-like"/>
    <property type="match status" value="1"/>
</dbReference>
<accession>A0A8H5BA23</accession>
<evidence type="ECO:0000313" key="1">
    <source>
        <dbReference type="EMBL" id="KAF5319410.1"/>
    </source>
</evidence>
<name>A0A8H5BA23_9AGAR</name>
<dbReference type="AlphaFoldDB" id="A0A8H5BA23"/>
<reference evidence="1 2" key="1">
    <citation type="journal article" date="2020" name="ISME J.">
        <title>Uncovering the hidden diversity of litter-decomposition mechanisms in mushroom-forming fungi.</title>
        <authorList>
            <person name="Floudas D."/>
            <person name="Bentzer J."/>
            <person name="Ahren D."/>
            <person name="Johansson T."/>
            <person name="Persson P."/>
            <person name="Tunlid A."/>
        </authorList>
    </citation>
    <scope>NUCLEOTIDE SEQUENCE [LARGE SCALE GENOMIC DNA]</scope>
    <source>
        <strain evidence="1 2">CBS 101986</strain>
    </source>
</reference>
<evidence type="ECO:0008006" key="3">
    <source>
        <dbReference type="Google" id="ProtNLM"/>
    </source>
</evidence>
<keyword evidence="2" id="KW-1185">Reference proteome</keyword>
<dbReference type="Gene3D" id="3.80.10.10">
    <property type="entry name" value="Ribonuclease Inhibitor"/>
    <property type="match status" value="1"/>
</dbReference>
<comment type="caution">
    <text evidence="1">The sequence shown here is derived from an EMBL/GenBank/DDBJ whole genome shotgun (WGS) entry which is preliminary data.</text>
</comment>
<dbReference type="InterPro" id="IPR032675">
    <property type="entry name" value="LRR_dom_sf"/>
</dbReference>
<gene>
    <name evidence="1" type="ORF">D9619_008630</name>
</gene>
<proteinExistence type="predicted"/>
<dbReference type="EMBL" id="JAACJJ010000029">
    <property type="protein sequence ID" value="KAF5319410.1"/>
    <property type="molecule type" value="Genomic_DNA"/>
</dbReference>
<sequence length="541" mass="60170">MYPGHLCCSCYPRRNATTDLHANQHQSLPSIDSEILHIEGAIVHLVKRRALLKRRRNTFARVVNLPPEILALIFEYACIPSSKGDFASSSDMEERGTCTVGLTIGIGALTPLFLGSVCTAWRTVAFGASQLWSTLKIYVGKKDTERQTNLLREWLARSVRRPLSIKVIEEDVAHCNDDDNDSSSSAWGIDTTSVAIMDILAAHSKQWYDMDLFLPCTWRKALTRIRNDLPNLARLTLRGAHLNPSMARISAFALAPMLLDVSIVDTYLLDDVELPWGQLRRLQADAFNHTDCLRAIQLCPELRSCELERLCPSVVPPLDISVHHTQLETLILSTDVNTKIGAILGSLTLPALKELVLSMPQDGCVLSGVLPLVRRSQCPLTRLQLVGPTPAENDLVKTLRGIPTLEHLLLLNPVVDSGGKLTNCLLNQMANSGEAMEVDGETHRQSTLLPKLKTFEYQGPVGFSSHELVRFLESRWFPGQFVGDQAGDCMSPHLDSFLITTTSDIVFQPADSLILRRLRDEGMRLDFSVDCNVDNDSETEW</sequence>
<dbReference type="Proteomes" id="UP000567179">
    <property type="component" value="Unassembled WGS sequence"/>
</dbReference>
<evidence type="ECO:0000313" key="2">
    <source>
        <dbReference type="Proteomes" id="UP000567179"/>
    </source>
</evidence>
<organism evidence="1 2">
    <name type="scientific">Psilocybe cf. subviscida</name>
    <dbReference type="NCBI Taxonomy" id="2480587"/>
    <lineage>
        <taxon>Eukaryota</taxon>
        <taxon>Fungi</taxon>
        <taxon>Dikarya</taxon>
        <taxon>Basidiomycota</taxon>
        <taxon>Agaricomycotina</taxon>
        <taxon>Agaricomycetes</taxon>
        <taxon>Agaricomycetidae</taxon>
        <taxon>Agaricales</taxon>
        <taxon>Agaricineae</taxon>
        <taxon>Strophariaceae</taxon>
        <taxon>Psilocybe</taxon>
    </lineage>
</organism>
<protein>
    <recommendedName>
        <fullName evidence="3">F-box domain-containing protein</fullName>
    </recommendedName>
</protein>
<dbReference type="OrthoDB" id="2269034at2759"/>